<evidence type="ECO:0000313" key="3">
    <source>
        <dbReference type="EMBL" id="TKG61844.1"/>
    </source>
</evidence>
<comment type="caution">
    <text evidence="3">The sequence shown here is derived from an EMBL/GenBank/DDBJ whole genome shotgun (WGS) entry which is preliminary data.</text>
</comment>
<proteinExistence type="predicted"/>
<dbReference type="EMBL" id="SWMS01000029">
    <property type="protein sequence ID" value="TKG61844.1"/>
    <property type="molecule type" value="Genomic_DNA"/>
</dbReference>
<organism evidence="3 4">
    <name type="scientific">Prauserella endophytica</name>
    <dbReference type="NCBI Taxonomy" id="1592324"/>
    <lineage>
        <taxon>Bacteria</taxon>
        <taxon>Bacillati</taxon>
        <taxon>Actinomycetota</taxon>
        <taxon>Actinomycetes</taxon>
        <taxon>Pseudonocardiales</taxon>
        <taxon>Pseudonocardiaceae</taxon>
        <taxon>Prauserella</taxon>
        <taxon>Prauserella coralliicola group</taxon>
    </lineage>
</organism>
<reference evidence="3 4" key="1">
    <citation type="journal article" date="2015" name="Antonie Van Leeuwenhoek">
        <title>Prauserella endophytica sp. nov., an endophytic actinobacterium isolated from Tamarix taklamakanensis.</title>
        <authorList>
            <person name="Liu J.M."/>
            <person name="Habden X."/>
            <person name="Guo L."/>
            <person name="Tuo L."/>
            <person name="Jiang Z.K."/>
            <person name="Liu S.W."/>
            <person name="Liu X.F."/>
            <person name="Chen L."/>
            <person name="Li R.F."/>
            <person name="Zhang Y.Q."/>
            <person name="Sun C.H."/>
        </authorList>
    </citation>
    <scope>NUCLEOTIDE SEQUENCE [LARGE SCALE GENOMIC DNA]</scope>
    <source>
        <strain evidence="3 4">CGMCC 4.7182</strain>
    </source>
</reference>
<dbReference type="Pfam" id="PF00440">
    <property type="entry name" value="TetR_N"/>
    <property type="match status" value="1"/>
</dbReference>
<gene>
    <name evidence="3" type="ORF">FCN18_32925</name>
</gene>
<dbReference type="InterPro" id="IPR009057">
    <property type="entry name" value="Homeodomain-like_sf"/>
</dbReference>
<dbReference type="Gene3D" id="1.10.357.10">
    <property type="entry name" value="Tetracycline Repressor, domain 2"/>
    <property type="match status" value="1"/>
</dbReference>
<protein>
    <submittedName>
        <fullName evidence="3">Helix-turn-helix transcriptional regulator</fullName>
    </submittedName>
</protein>
<evidence type="ECO:0000259" key="2">
    <source>
        <dbReference type="Pfam" id="PF00440"/>
    </source>
</evidence>
<accession>A0ABY2RV80</accession>
<keyword evidence="4" id="KW-1185">Reference proteome</keyword>
<dbReference type="InterPro" id="IPR001647">
    <property type="entry name" value="HTH_TetR"/>
</dbReference>
<keyword evidence="1" id="KW-0238">DNA-binding</keyword>
<dbReference type="RefSeq" id="WP_137096942.1">
    <property type="nucleotide sequence ID" value="NZ_SWMS01000029.1"/>
</dbReference>
<feature type="domain" description="HTH tetR-type" evidence="2">
    <location>
        <begin position="13"/>
        <end position="35"/>
    </location>
</feature>
<name>A0ABY2RV80_9PSEU</name>
<dbReference type="SUPFAM" id="SSF46689">
    <property type="entry name" value="Homeodomain-like"/>
    <property type="match status" value="1"/>
</dbReference>
<dbReference type="Proteomes" id="UP000309992">
    <property type="component" value="Unassembled WGS sequence"/>
</dbReference>
<evidence type="ECO:0000313" key="4">
    <source>
        <dbReference type="Proteomes" id="UP000309992"/>
    </source>
</evidence>
<sequence>MPRWMPRAKERLRDAAVELFLEHGFENVTVSDITRTRRADQAHLLPLSHGQTGCALRRLGAAR</sequence>
<evidence type="ECO:0000256" key="1">
    <source>
        <dbReference type="ARBA" id="ARBA00023125"/>
    </source>
</evidence>